<dbReference type="InterPro" id="IPR001647">
    <property type="entry name" value="HTH_TetR"/>
</dbReference>
<dbReference type="SUPFAM" id="SSF48498">
    <property type="entry name" value="Tetracyclin repressor-like, C-terminal domain"/>
    <property type="match status" value="1"/>
</dbReference>
<comment type="caution">
    <text evidence="6">The sequence shown here is derived from an EMBL/GenBank/DDBJ whole genome shotgun (WGS) entry which is preliminary data.</text>
</comment>
<dbReference type="InterPro" id="IPR036271">
    <property type="entry name" value="Tet_transcr_reg_TetR-rel_C_sf"/>
</dbReference>
<feature type="DNA-binding region" description="H-T-H motif" evidence="4">
    <location>
        <begin position="28"/>
        <end position="47"/>
    </location>
</feature>
<evidence type="ECO:0000259" key="5">
    <source>
        <dbReference type="PROSITE" id="PS50977"/>
    </source>
</evidence>
<evidence type="ECO:0000256" key="2">
    <source>
        <dbReference type="ARBA" id="ARBA00023125"/>
    </source>
</evidence>
<keyword evidence="2 4" id="KW-0238">DNA-binding</keyword>
<dbReference type="PROSITE" id="PS50977">
    <property type="entry name" value="HTH_TETR_2"/>
    <property type="match status" value="1"/>
</dbReference>
<evidence type="ECO:0000313" key="7">
    <source>
        <dbReference type="Proteomes" id="UP000222366"/>
    </source>
</evidence>
<dbReference type="GO" id="GO:0003677">
    <property type="term" value="F:DNA binding"/>
    <property type="evidence" value="ECO:0007669"/>
    <property type="project" value="UniProtKB-UniRule"/>
</dbReference>
<keyword evidence="7" id="KW-1185">Reference proteome</keyword>
<keyword evidence="1" id="KW-0805">Transcription regulation</keyword>
<dbReference type="Proteomes" id="UP000222366">
    <property type="component" value="Unassembled WGS sequence"/>
</dbReference>
<evidence type="ECO:0000313" key="6">
    <source>
        <dbReference type="EMBL" id="PHM64860.1"/>
    </source>
</evidence>
<dbReference type="Pfam" id="PF16925">
    <property type="entry name" value="TetR_C_13"/>
    <property type="match status" value="1"/>
</dbReference>
<dbReference type="AlphaFoldDB" id="A0A2D0KN62"/>
<sequence>MSNELNSKQKLIEAMGELLLEKGLANTSPKDILTRSGVGQGSLYHHFQGKEDLAFYAIKYNTNQLIYATETILNTEKSAYEKLVDFLHKKRNITRGCLIGQMARDRRIMEDAKLAEEVKRGFKWMKQCIEELVRLCISDGSISNTLAPLEATTLIISTLQGSYITAKGLQDETYFQISINALLKALR</sequence>
<reference evidence="6 7" key="1">
    <citation type="journal article" date="2017" name="Nat. Microbiol.">
        <title>Natural product diversity associated with the nematode symbionts Photorhabdus and Xenorhabdus.</title>
        <authorList>
            <person name="Tobias N.J."/>
            <person name="Wolff H."/>
            <person name="Djahanschiri B."/>
            <person name="Grundmann F."/>
            <person name="Kronenwerth M."/>
            <person name="Shi Y.M."/>
            <person name="Simonyi S."/>
            <person name="Grun P."/>
            <person name="Shapiro-Ilan D."/>
            <person name="Pidot S.J."/>
            <person name="Stinear T.P."/>
            <person name="Ebersberger I."/>
            <person name="Bode H.B."/>
        </authorList>
    </citation>
    <scope>NUCLEOTIDE SEQUENCE [LARGE SCALE GENOMIC DNA]</scope>
    <source>
        <strain evidence="6 7">DSM 17904</strain>
    </source>
</reference>
<proteinExistence type="predicted"/>
<accession>A0A2D0KN62</accession>
<dbReference type="RefSeq" id="WP_099125305.1">
    <property type="nucleotide sequence ID" value="NZ_CAWNRH010000097.1"/>
</dbReference>
<dbReference type="InterPro" id="IPR009057">
    <property type="entry name" value="Homeodomain-like_sf"/>
</dbReference>
<dbReference type="PRINTS" id="PR00455">
    <property type="entry name" value="HTHTETR"/>
</dbReference>
<dbReference type="Gene3D" id="1.10.357.10">
    <property type="entry name" value="Tetracycline Repressor, domain 2"/>
    <property type="match status" value="1"/>
</dbReference>
<organism evidence="6 7">
    <name type="scientific">Xenorhabdus stockiae</name>
    <dbReference type="NCBI Taxonomy" id="351614"/>
    <lineage>
        <taxon>Bacteria</taxon>
        <taxon>Pseudomonadati</taxon>
        <taxon>Pseudomonadota</taxon>
        <taxon>Gammaproteobacteria</taxon>
        <taxon>Enterobacterales</taxon>
        <taxon>Morganellaceae</taxon>
        <taxon>Xenorhabdus</taxon>
    </lineage>
</organism>
<feature type="domain" description="HTH tetR-type" evidence="5">
    <location>
        <begin position="5"/>
        <end position="65"/>
    </location>
</feature>
<dbReference type="PANTHER" id="PTHR47506:SF3">
    <property type="entry name" value="HTH-TYPE TRANSCRIPTIONAL REGULATOR LMRA"/>
    <property type="match status" value="1"/>
</dbReference>
<dbReference type="InterPro" id="IPR011075">
    <property type="entry name" value="TetR_C"/>
</dbReference>
<protein>
    <recommendedName>
        <fullName evidence="5">HTH tetR-type domain-containing protein</fullName>
    </recommendedName>
</protein>
<evidence type="ECO:0000256" key="3">
    <source>
        <dbReference type="ARBA" id="ARBA00023163"/>
    </source>
</evidence>
<keyword evidence="3" id="KW-0804">Transcription</keyword>
<dbReference type="SUPFAM" id="SSF46689">
    <property type="entry name" value="Homeodomain-like"/>
    <property type="match status" value="1"/>
</dbReference>
<dbReference type="EMBL" id="NJAJ01000023">
    <property type="protein sequence ID" value="PHM64860.1"/>
    <property type="molecule type" value="Genomic_DNA"/>
</dbReference>
<name>A0A2D0KN62_9GAMM</name>
<dbReference type="Pfam" id="PF00440">
    <property type="entry name" value="TetR_N"/>
    <property type="match status" value="1"/>
</dbReference>
<dbReference type="PANTHER" id="PTHR47506">
    <property type="entry name" value="TRANSCRIPTIONAL REGULATORY PROTEIN"/>
    <property type="match status" value="1"/>
</dbReference>
<evidence type="ECO:0000256" key="4">
    <source>
        <dbReference type="PROSITE-ProRule" id="PRU00335"/>
    </source>
</evidence>
<evidence type="ECO:0000256" key="1">
    <source>
        <dbReference type="ARBA" id="ARBA00023015"/>
    </source>
</evidence>
<gene>
    <name evidence="6" type="ORF">Xsto_02614</name>
</gene>